<sequence>MESIEIKELFNKYIRRECSEEEVEQIVAYFQKSKNFLGVPTIQEVSKLLETFPSSWNLLTNSIIRY</sequence>
<dbReference type="AlphaFoldDB" id="A0A2N3HNL7"/>
<protein>
    <submittedName>
        <fullName evidence="1">Uncharacterized protein</fullName>
    </submittedName>
</protein>
<dbReference type="Proteomes" id="UP000233435">
    <property type="component" value="Unassembled WGS sequence"/>
</dbReference>
<proteinExistence type="predicted"/>
<name>A0A2N3HNL7_9FLAO</name>
<accession>A0A2N3HNL7</accession>
<reference evidence="1 2" key="1">
    <citation type="submission" date="2017-12" db="EMBL/GenBank/DDBJ databases">
        <title>Confluentibacter flavum sp. nov., isolated from the saline lake.</title>
        <authorList>
            <person name="Yu L."/>
        </authorList>
    </citation>
    <scope>NUCLEOTIDE SEQUENCE [LARGE SCALE GENOMIC DNA]</scope>
    <source>
        <strain evidence="1 2">3B</strain>
    </source>
</reference>
<organism evidence="1 2">
    <name type="scientific">Confluentibacter flavum</name>
    <dbReference type="NCBI Taxonomy" id="1909700"/>
    <lineage>
        <taxon>Bacteria</taxon>
        <taxon>Pseudomonadati</taxon>
        <taxon>Bacteroidota</taxon>
        <taxon>Flavobacteriia</taxon>
        <taxon>Flavobacteriales</taxon>
        <taxon>Flavobacteriaceae</taxon>
        <taxon>Confluentibacter</taxon>
    </lineage>
</organism>
<evidence type="ECO:0000313" key="1">
    <source>
        <dbReference type="EMBL" id="PKQ46512.1"/>
    </source>
</evidence>
<gene>
    <name evidence="1" type="ORF">CSW08_02560</name>
</gene>
<keyword evidence="2" id="KW-1185">Reference proteome</keyword>
<dbReference type="EMBL" id="PJEO01000012">
    <property type="protein sequence ID" value="PKQ46512.1"/>
    <property type="molecule type" value="Genomic_DNA"/>
</dbReference>
<evidence type="ECO:0000313" key="2">
    <source>
        <dbReference type="Proteomes" id="UP000233435"/>
    </source>
</evidence>
<comment type="caution">
    <text evidence="1">The sequence shown here is derived from an EMBL/GenBank/DDBJ whole genome shotgun (WGS) entry which is preliminary data.</text>
</comment>